<dbReference type="Pfam" id="PF02902">
    <property type="entry name" value="Peptidase_C48"/>
    <property type="match status" value="1"/>
</dbReference>
<accession>A0AAV9G490</accession>
<dbReference type="GO" id="GO:0006508">
    <property type="term" value="P:proteolysis"/>
    <property type="evidence" value="ECO:0007669"/>
    <property type="project" value="UniProtKB-KW"/>
</dbReference>
<feature type="coiled-coil region" evidence="4">
    <location>
        <begin position="702"/>
        <end position="764"/>
    </location>
</feature>
<keyword evidence="2" id="KW-0645">Protease</keyword>
<evidence type="ECO:0000256" key="2">
    <source>
        <dbReference type="ARBA" id="ARBA00022670"/>
    </source>
</evidence>
<reference evidence="7" key="1">
    <citation type="journal article" date="2023" name="Mol. Phylogenet. Evol.">
        <title>Genome-scale phylogeny and comparative genomics of the fungal order Sordariales.</title>
        <authorList>
            <person name="Hensen N."/>
            <person name="Bonometti L."/>
            <person name="Westerberg I."/>
            <person name="Brannstrom I.O."/>
            <person name="Guillou S."/>
            <person name="Cros-Aarteil S."/>
            <person name="Calhoun S."/>
            <person name="Haridas S."/>
            <person name="Kuo A."/>
            <person name="Mondo S."/>
            <person name="Pangilinan J."/>
            <person name="Riley R."/>
            <person name="LaButti K."/>
            <person name="Andreopoulos B."/>
            <person name="Lipzen A."/>
            <person name="Chen C."/>
            <person name="Yan M."/>
            <person name="Daum C."/>
            <person name="Ng V."/>
            <person name="Clum A."/>
            <person name="Steindorff A."/>
            <person name="Ohm R.A."/>
            <person name="Martin F."/>
            <person name="Silar P."/>
            <person name="Natvig D.O."/>
            <person name="Lalanne C."/>
            <person name="Gautier V."/>
            <person name="Ament-Velasquez S.L."/>
            <person name="Kruys A."/>
            <person name="Hutchinson M.I."/>
            <person name="Powell A.J."/>
            <person name="Barry K."/>
            <person name="Miller A.N."/>
            <person name="Grigoriev I.V."/>
            <person name="Debuchy R."/>
            <person name="Gladieux P."/>
            <person name="Hiltunen Thoren M."/>
            <person name="Johannesson H."/>
        </authorList>
    </citation>
    <scope>NUCLEOTIDE SEQUENCE</scope>
    <source>
        <strain evidence="7">PSN243</strain>
    </source>
</reference>
<dbReference type="EMBL" id="MU866042">
    <property type="protein sequence ID" value="KAK4441966.1"/>
    <property type="molecule type" value="Genomic_DNA"/>
</dbReference>
<evidence type="ECO:0000256" key="4">
    <source>
        <dbReference type="SAM" id="Coils"/>
    </source>
</evidence>
<comment type="caution">
    <text evidence="7">The sequence shown here is derived from an EMBL/GenBank/DDBJ whole genome shotgun (WGS) entry which is preliminary data.</text>
</comment>
<dbReference type="SUPFAM" id="SSF54001">
    <property type="entry name" value="Cysteine proteinases"/>
    <property type="match status" value="1"/>
</dbReference>
<evidence type="ECO:0000256" key="1">
    <source>
        <dbReference type="ARBA" id="ARBA00005234"/>
    </source>
</evidence>
<organism evidence="7 8">
    <name type="scientific">Podospora aff. communis PSN243</name>
    <dbReference type="NCBI Taxonomy" id="3040156"/>
    <lineage>
        <taxon>Eukaryota</taxon>
        <taxon>Fungi</taxon>
        <taxon>Dikarya</taxon>
        <taxon>Ascomycota</taxon>
        <taxon>Pezizomycotina</taxon>
        <taxon>Sordariomycetes</taxon>
        <taxon>Sordariomycetidae</taxon>
        <taxon>Sordariales</taxon>
        <taxon>Podosporaceae</taxon>
        <taxon>Podospora</taxon>
    </lineage>
</organism>
<feature type="compositionally biased region" description="Low complexity" evidence="5">
    <location>
        <begin position="30"/>
        <end position="43"/>
    </location>
</feature>
<dbReference type="GO" id="GO:0008234">
    <property type="term" value="F:cysteine-type peptidase activity"/>
    <property type="evidence" value="ECO:0007669"/>
    <property type="project" value="InterPro"/>
</dbReference>
<reference evidence="7" key="2">
    <citation type="submission" date="2023-05" db="EMBL/GenBank/DDBJ databases">
        <authorList>
            <consortium name="Lawrence Berkeley National Laboratory"/>
            <person name="Steindorff A."/>
            <person name="Hensen N."/>
            <person name="Bonometti L."/>
            <person name="Westerberg I."/>
            <person name="Brannstrom I.O."/>
            <person name="Guillou S."/>
            <person name="Cros-Aarteil S."/>
            <person name="Calhoun S."/>
            <person name="Haridas S."/>
            <person name="Kuo A."/>
            <person name="Mondo S."/>
            <person name="Pangilinan J."/>
            <person name="Riley R."/>
            <person name="Labutti K."/>
            <person name="Andreopoulos B."/>
            <person name="Lipzen A."/>
            <person name="Chen C."/>
            <person name="Yanf M."/>
            <person name="Daum C."/>
            <person name="Ng V."/>
            <person name="Clum A."/>
            <person name="Ohm R."/>
            <person name="Martin F."/>
            <person name="Silar P."/>
            <person name="Natvig D."/>
            <person name="Lalanne C."/>
            <person name="Gautier V."/>
            <person name="Ament-Velasquez S.L."/>
            <person name="Kruys A."/>
            <person name="Hutchinson M.I."/>
            <person name="Powell A.J."/>
            <person name="Barry K."/>
            <person name="Miller A.N."/>
            <person name="Grigoriev I.V."/>
            <person name="Debuchy R."/>
            <person name="Gladieux P."/>
            <person name="Thoren M.H."/>
            <person name="Johannesson H."/>
        </authorList>
    </citation>
    <scope>NUCLEOTIDE SEQUENCE</scope>
    <source>
        <strain evidence="7">PSN243</strain>
    </source>
</reference>
<gene>
    <name evidence="7" type="ORF">QBC34DRAFT_387777</name>
</gene>
<keyword evidence="8" id="KW-1185">Reference proteome</keyword>
<proteinExistence type="inferred from homology"/>
<protein>
    <recommendedName>
        <fullName evidence="6">Ubiquitin-like protease family profile domain-containing protein</fullName>
    </recommendedName>
</protein>
<evidence type="ECO:0000256" key="3">
    <source>
        <dbReference type="ARBA" id="ARBA00022801"/>
    </source>
</evidence>
<feature type="region of interest" description="Disordered" evidence="5">
    <location>
        <begin position="189"/>
        <end position="233"/>
    </location>
</feature>
<dbReference type="GO" id="GO:0019783">
    <property type="term" value="F:ubiquitin-like protein peptidase activity"/>
    <property type="evidence" value="ECO:0007669"/>
    <property type="project" value="UniProtKB-ARBA"/>
</dbReference>
<comment type="similarity">
    <text evidence="1">Belongs to the peptidase C48 family.</text>
</comment>
<evidence type="ECO:0000256" key="5">
    <source>
        <dbReference type="SAM" id="MobiDB-lite"/>
    </source>
</evidence>
<dbReference type="Gene3D" id="3.40.395.10">
    <property type="entry name" value="Adenoviral Proteinase, Chain A"/>
    <property type="match status" value="1"/>
</dbReference>
<feature type="compositionally biased region" description="Acidic residues" evidence="5">
    <location>
        <begin position="194"/>
        <end position="210"/>
    </location>
</feature>
<feature type="coiled-coil region" evidence="4">
    <location>
        <begin position="644"/>
        <end position="671"/>
    </location>
</feature>
<feature type="compositionally biased region" description="Basic residues" evidence="5">
    <location>
        <begin position="62"/>
        <end position="77"/>
    </location>
</feature>
<evidence type="ECO:0000259" key="6">
    <source>
        <dbReference type="PROSITE" id="PS50600"/>
    </source>
</evidence>
<feature type="compositionally biased region" description="Polar residues" evidence="5">
    <location>
        <begin position="576"/>
        <end position="590"/>
    </location>
</feature>
<dbReference type="PROSITE" id="PS50600">
    <property type="entry name" value="ULP_PROTEASE"/>
    <property type="match status" value="1"/>
</dbReference>
<dbReference type="Proteomes" id="UP001321760">
    <property type="component" value="Unassembled WGS sequence"/>
</dbReference>
<name>A0AAV9G490_9PEZI</name>
<keyword evidence="4" id="KW-0175">Coiled coil</keyword>
<dbReference type="InterPro" id="IPR038765">
    <property type="entry name" value="Papain-like_cys_pep_sf"/>
</dbReference>
<evidence type="ECO:0000313" key="7">
    <source>
        <dbReference type="EMBL" id="KAK4441966.1"/>
    </source>
</evidence>
<keyword evidence="3" id="KW-0378">Hydrolase</keyword>
<feature type="region of interest" description="Disordered" evidence="5">
    <location>
        <begin position="485"/>
        <end position="590"/>
    </location>
</feature>
<dbReference type="AlphaFoldDB" id="A0AAV9G490"/>
<feature type="region of interest" description="Disordered" evidence="5">
    <location>
        <begin position="1"/>
        <end position="84"/>
    </location>
</feature>
<feature type="domain" description="Ubiquitin-like protease family profile" evidence="6">
    <location>
        <begin position="305"/>
        <end position="461"/>
    </location>
</feature>
<dbReference type="InterPro" id="IPR003653">
    <property type="entry name" value="Peptidase_C48_C"/>
</dbReference>
<sequence length="788" mass="87370">MATKEAESSKPITRAAAAVEAHSAPRRRATTATATTTPPTRTAITGKTCPAPPTARQAQQQKQKRAASRPRRDKSKKIPLDLQHQKNIAHLNERWGTSADPANPKWLPPNYKGTKRFKTEICGINVASYMRTITERAEKLGIPLDWAQAAADQSSPLHELTQAKPVHTDMNHALIKVSKLLKDKFAGASSDLSVDGEDDRDDDFFDDDSDSANFAPDNTTPPVPRSVPPSGADKMVDEDAAMIMEEDATLVEKDIVTFEDDDNTLLETVTTLVQKDAAMTNGSPTTLYPKLPPVRATSPNPMIAVATIEKSIHELDNPRARLHSHTIQDVVNAIEGQLLPPQRDEVTFIDPLWMGTNRELPSTMFRTKKHSRLILMPIHHGPLQHWSLVSINHGSELWQMRHYDSMKNSKRDLAVTELVKAYLVAQNISPRLEFLDTDCPQQLEDDGTDCGVFVLAAIFRLARGESVTKTRLDIPSQRRTFAAMLRTAGTKRPRRPSSSDTDGQGSKRVRLTESRTRSLIASQILKPFEDPKSPPPNNTQPNANGPTIDDDDSLRPIDDGTPTPAQTEIPVDKTLSARSKSTPQSTAQSTAIQKLTLGHGDDLDETLAVLDKLDTLMKHPALNLGGVRGVEALTLDFSHLRAKRALYDKKLQAQKERHKELEEVAKEARYQRDVKKKAYAEAETALNEQMQVVRQSDDRYAIDVAMERLTGLKQSAKLLESQVKEAQQGFDEALERVADAAKMCDEAQQEMLANEAAAERAEREMVIVEKKDVVSLALGALKMKWDTM</sequence>
<evidence type="ECO:0000313" key="8">
    <source>
        <dbReference type="Proteomes" id="UP001321760"/>
    </source>
</evidence>